<evidence type="ECO:0000313" key="2">
    <source>
        <dbReference type="EMBL" id="BAI81611.1"/>
    </source>
</evidence>
<evidence type="ECO:0000313" key="3">
    <source>
        <dbReference type="Proteomes" id="UP000001520"/>
    </source>
</evidence>
<dbReference type="Gene3D" id="3.40.630.30">
    <property type="match status" value="1"/>
</dbReference>
<name>D3PA71_DEFDS</name>
<reference evidence="2 3" key="1">
    <citation type="journal article" date="2010" name="DNA Res.">
        <title>Bacterial lifestyle in a deep-sea hydrothermal vent chimney revealed by the genome sequence of the thermophilic bacterium Deferribacter desulfuricans SSM1.</title>
        <authorList>
            <person name="Takaki Y."/>
            <person name="Shimamura S."/>
            <person name="Nakagawa S."/>
            <person name="Fukuhara Y."/>
            <person name="Horikawa H."/>
            <person name="Ankai A."/>
            <person name="Harada T."/>
            <person name="Hosoyama A."/>
            <person name="Oguchi A."/>
            <person name="Fukui S."/>
            <person name="Fujita N."/>
            <person name="Takami H."/>
            <person name="Takai K."/>
        </authorList>
    </citation>
    <scope>NUCLEOTIDE SEQUENCE [LARGE SCALE GENOMIC DNA]</scope>
    <source>
        <strain evidence="3">DSM 14783 / JCM 11476 / NBRC 101012 / SSM1</strain>
    </source>
</reference>
<feature type="domain" description="N-acetyltransferase" evidence="1">
    <location>
        <begin position="199"/>
        <end position="372"/>
    </location>
</feature>
<dbReference type="HOGENOM" id="CLU_053649_0_0_0"/>
<dbReference type="InterPro" id="IPR000182">
    <property type="entry name" value="GNAT_dom"/>
</dbReference>
<keyword evidence="3" id="KW-1185">Reference proteome</keyword>
<dbReference type="GO" id="GO:0016747">
    <property type="term" value="F:acyltransferase activity, transferring groups other than amino-acyl groups"/>
    <property type="evidence" value="ECO:0007669"/>
    <property type="project" value="InterPro"/>
</dbReference>
<proteinExistence type="predicted"/>
<dbReference type="InterPro" id="IPR039968">
    <property type="entry name" value="BcerS-like"/>
</dbReference>
<gene>
    <name evidence="2" type="ordered locus">DEFDS_2165</name>
</gene>
<protein>
    <recommendedName>
        <fullName evidence="1">N-acetyltransferase domain-containing protein</fullName>
    </recommendedName>
</protein>
<dbReference type="eggNOG" id="COG0456">
    <property type="taxonomic scope" value="Bacteria"/>
</dbReference>
<evidence type="ECO:0000259" key="1">
    <source>
        <dbReference type="PROSITE" id="PS51186"/>
    </source>
</evidence>
<dbReference type="EMBL" id="AP011529">
    <property type="protein sequence ID" value="BAI81611.1"/>
    <property type="molecule type" value="Genomic_DNA"/>
</dbReference>
<dbReference type="Proteomes" id="UP000001520">
    <property type="component" value="Chromosome"/>
</dbReference>
<dbReference type="SUPFAM" id="SSF55729">
    <property type="entry name" value="Acyl-CoA N-acyltransferases (Nat)"/>
    <property type="match status" value="1"/>
</dbReference>
<dbReference type="InterPro" id="IPR016181">
    <property type="entry name" value="Acyl_CoA_acyltransferase"/>
</dbReference>
<sequence>MNSPVRITELNIDSNLGDFINFPHILYKDCPYYVHHLKMERKEFFNPKKNPFFEHAKVKYFLAEKDGKLVGRIAGIIDYNFIEFHGEKTGYFGFFDSINDLDVTKSLFEKVENFLRQQGIKKVIGPFNFSTNHEVGVLMNRYDEPPVVMMTYNYDYYPALIESNGYSKEMDLLAYKIEVEDFPERAKRAYKLLRERLKVDLRSINMKRFNEELDKVKKVYNSAWEKNWGFVPMTEKEFDFMAKNLKSILIPDLCIIAEYEGEPVGFSLTLPDINQILIELKGRLFPFGIFKFIKNFKKIDFARVITLGIVEKFRGKGLDYLLYYKTFENGFKHGFYKGELSWILETNKPMRLALEKMGAYVYKTYRIYSKEL</sequence>
<organism evidence="2 3">
    <name type="scientific">Deferribacter desulfuricans (strain DSM 14783 / JCM 11476 / NBRC 101012 / SSM1)</name>
    <dbReference type="NCBI Taxonomy" id="639282"/>
    <lineage>
        <taxon>Bacteria</taxon>
        <taxon>Pseudomonadati</taxon>
        <taxon>Deferribacterota</taxon>
        <taxon>Deferribacteres</taxon>
        <taxon>Deferribacterales</taxon>
        <taxon>Deferribacteraceae</taxon>
        <taxon>Deferribacter</taxon>
    </lineage>
</organism>
<dbReference type="OrthoDB" id="9806005at2"/>
<dbReference type="RefSeq" id="WP_013008856.1">
    <property type="nucleotide sequence ID" value="NC_013939.1"/>
</dbReference>
<dbReference type="KEGG" id="ddf:DEFDS_2165"/>
<dbReference type="PANTHER" id="PTHR41368:SF1">
    <property type="entry name" value="PROTEIN YGHO"/>
    <property type="match status" value="1"/>
</dbReference>
<dbReference type="PROSITE" id="PS51186">
    <property type="entry name" value="GNAT"/>
    <property type="match status" value="1"/>
</dbReference>
<accession>D3PA71</accession>
<dbReference type="PANTHER" id="PTHR41368">
    <property type="entry name" value="PROTEIN YGHO"/>
    <property type="match status" value="1"/>
</dbReference>
<dbReference type="STRING" id="639282.DEFDS_2165"/>
<dbReference type="AlphaFoldDB" id="D3PA71"/>